<keyword evidence="3" id="KW-1185">Reference proteome</keyword>
<comment type="caution">
    <text evidence="2">The sequence shown here is derived from an EMBL/GenBank/DDBJ whole genome shotgun (WGS) entry which is preliminary data.</text>
</comment>
<dbReference type="Proteomes" id="UP000076154">
    <property type="component" value="Unassembled WGS sequence"/>
</dbReference>
<proteinExistence type="predicted"/>
<reference evidence="2" key="1">
    <citation type="submission" date="2018-04" db="EMBL/GenBank/DDBJ databases">
        <title>Whole genome sequencing of Hypsizygus marmoreus.</title>
        <authorList>
            <person name="Choi I.-G."/>
            <person name="Min B."/>
            <person name="Kim J.-G."/>
            <person name="Kim S."/>
            <person name="Oh Y.-L."/>
            <person name="Kong W.-S."/>
            <person name="Park H."/>
            <person name="Jeong J."/>
            <person name="Song E.-S."/>
        </authorList>
    </citation>
    <scope>NUCLEOTIDE SEQUENCE [LARGE SCALE GENOMIC DNA]</scope>
    <source>
        <strain evidence="2">51987-8</strain>
    </source>
</reference>
<evidence type="ECO:0000313" key="2">
    <source>
        <dbReference type="EMBL" id="RDB25504.1"/>
    </source>
</evidence>
<feature type="compositionally biased region" description="Low complexity" evidence="1">
    <location>
        <begin position="66"/>
        <end position="86"/>
    </location>
</feature>
<dbReference type="OrthoDB" id="3262732at2759"/>
<organism evidence="2 3">
    <name type="scientific">Hypsizygus marmoreus</name>
    <name type="common">White beech mushroom</name>
    <name type="synonym">Agaricus marmoreus</name>
    <dbReference type="NCBI Taxonomy" id="39966"/>
    <lineage>
        <taxon>Eukaryota</taxon>
        <taxon>Fungi</taxon>
        <taxon>Dikarya</taxon>
        <taxon>Basidiomycota</taxon>
        <taxon>Agaricomycotina</taxon>
        <taxon>Agaricomycetes</taxon>
        <taxon>Agaricomycetidae</taxon>
        <taxon>Agaricales</taxon>
        <taxon>Tricholomatineae</taxon>
        <taxon>Lyophyllaceae</taxon>
        <taxon>Hypsizygus</taxon>
    </lineage>
</organism>
<feature type="region of interest" description="Disordered" evidence="1">
    <location>
        <begin position="39"/>
        <end position="86"/>
    </location>
</feature>
<gene>
    <name evidence="2" type="ORF">Hypma_007511</name>
</gene>
<evidence type="ECO:0000313" key="3">
    <source>
        <dbReference type="Proteomes" id="UP000076154"/>
    </source>
</evidence>
<evidence type="ECO:0000256" key="1">
    <source>
        <dbReference type="SAM" id="MobiDB-lite"/>
    </source>
</evidence>
<accession>A0A369K1A5</accession>
<dbReference type="AlphaFoldDB" id="A0A369K1A5"/>
<protein>
    <submittedName>
        <fullName evidence="2">Uncharacterized protein</fullName>
    </submittedName>
</protein>
<sequence>MAYSNEMSRQRYSSELVAYTLLQFSAARALLDQHQAAADKLPASHSYDYRTPKPRKDEQAPEKDSSSATSSSTSSPQSGDASALPC</sequence>
<dbReference type="EMBL" id="LUEZ02000041">
    <property type="protein sequence ID" value="RDB25504.1"/>
    <property type="molecule type" value="Genomic_DNA"/>
</dbReference>
<name>A0A369K1A5_HYPMA</name>
<feature type="compositionally biased region" description="Basic and acidic residues" evidence="1">
    <location>
        <begin position="47"/>
        <end position="65"/>
    </location>
</feature>
<dbReference type="InParanoid" id="A0A369K1A5"/>